<feature type="compositionally biased region" description="Basic and acidic residues" evidence="1">
    <location>
        <begin position="149"/>
        <end position="169"/>
    </location>
</feature>
<name>A0A7G6YA41_9MICO</name>
<reference evidence="3" key="1">
    <citation type="submission" date="2019-09" db="EMBL/GenBank/DDBJ databases">
        <title>Antimicrobial potential of Antarctic Bacteria.</title>
        <authorList>
            <person name="Benaud N."/>
            <person name="Edwards R.J."/>
            <person name="Ferrari B.C."/>
        </authorList>
    </citation>
    <scope>NUCLEOTIDE SEQUENCE [LARGE SCALE GENOMIC DNA]</scope>
    <source>
        <strain evidence="3">INR9</strain>
    </source>
</reference>
<dbReference type="KEGG" id="lse:F1C12_09600"/>
<dbReference type="EMBL" id="CP043641">
    <property type="protein sequence ID" value="QNE35356.1"/>
    <property type="molecule type" value="Genomic_DNA"/>
</dbReference>
<feature type="region of interest" description="Disordered" evidence="1">
    <location>
        <begin position="133"/>
        <end position="169"/>
    </location>
</feature>
<protein>
    <submittedName>
        <fullName evidence="2">Uncharacterized protein</fullName>
    </submittedName>
</protein>
<evidence type="ECO:0000256" key="1">
    <source>
        <dbReference type="SAM" id="MobiDB-lite"/>
    </source>
</evidence>
<organism evidence="2 3">
    <name type="scientific">Leifsonia shinshuensis</name>
    <dbReference type="NCBI Taxonomy" id="150026"/>
    <lineage>
        <taxon>Bacteria</taxon>
        <taxon>Bacillati</taxon>
        <taxon>Actinomycetota</taxon>
        <taxon>Actinomycetes</taxon>
        <taxon>Micrococcales</taxon>
        <taxon>Microbacteriaceae</taxon>
        <taxon>Leifsonia</taxon>
    </lineage>
</organism>
<dbReference type="RefSeq" id="WP_185278517.1">
    <property type="nucleotide sequence ID" value="NZ_CP043641.1"/>
</dbReference>
<evidence type="ECO:0000313" key="3">
    <source>
        <dbReference type="Proteomes" id="UP000515511"/>
    </source>
</evidence>
<sequence length="169" mass="18750">MPGSSPQLVFDTLAALIAGRKIRGDLPSFSELARATDAAARSTVPAGVEMLRARGFVVKWDNGRGHTIVTPPRLQHPPLLDLIDELERYAATMKVDYEELIALLASRMLVEGDWADDRDEKLELIRATADKYRARERRAPAKTSNRPPSRREHAAAAREELEGIHSTGE</sequence>
<accession>A0A7G6YA41</accession>
<proteinExistence type="predicted"/>
<evidence type="ECO:0000313" key="2">
    <source>
        <dbReference type="EMBL" id="QNE35356.1"/>
    </source>
</evidence>
<dbReference type="AlphaFoldDB" id="A0A7G6YA41"/>
<dbReference type="Proteomes" id="UP000515511">
    <property type="component" value="Chromosome"/>
</dbReference>
<gene>
    <name evidence="2" type="ORF">F1C12_09600</name>
</gene>